<keyword evidence="4 6" id="KW-1133">Transmembrane helix</keyword>
<evidence type="ECO:0000256" key="6">
    <source>
        <dbReference type="SAM" id="Phobius"/>
    </source>
</evidence>
<organism evidence="8 9">
    <name type="scientific">Sphingomonas canadensis</name>
    <dbReference type="NCBI Taxonomy" id="1219257"/>
    <lineage>
        <taxon>Bacteria</taxon>
        <taxon>Pseudomonadati</taxon>
        <taxon>Pseudomonadota</taxon>
        <taxon>Alphaproteobacteria</taxon>
        <taxon>Sphingomonadales</taxon>
        <taxon>Sphingomonadaceae</taxon>
        <taxon>Sphingomonas</taxon>
    </lineage>
</organism>
<dbReference type="RefSeq" id="WP_264945372.1">
    <property type="nucleotide sequence ID" value="NZ_JAPDRA010000008.1"/>
</dbReference>
<dbReference type="Pfam" id="PF09335">
    <property type="entry name" value="VTT_dom"/>
    <property type="match status" value="1"/>
</dbReference>
<dbReference type="EMBL" id="JBHTJG010000008">
    <property type="protein sequence ID" value="MFD0947779.1"/>
    <property type="molecule type" value="Genomic_DNA"/>
</dbReference>
<dbReference type="InterPro" id="IPR051311">
    <property type="entry name" value="DedA_domain"/>
</dbReference>
<protein>
    <submittedName>
        <fullName evidence="8">DedA family protein</fullName>
    </submittedName>
</protein>
<proteinExistence type="predicted"/>
<keyword evidence="3 6" id="KW-0812">Transmembrane</keyword>
<feature type="domain" description="VTT" evidence="7">
    <location>
        <begin position="28"/>
        <end position="157"/>
    </location>
</feature>
<feature type="transmembrane region" description="Helical" evidence="6">
    <location>
        <begin position="138"/>
        <end position="164"/>
    </location>
</feature>
<feature type="transmembrane region" description="Helical" evidence="6">
    <location>
        <begin position="12"/>
        <end position="36"/>
    </location>
</feature>
<evidence type="ECO:0000313" key="8">
    <source>
        <dbReference type="EMBL" id="MFD0947779.1"/>
    </source>
</evidence>
<gene>
    <name evidence="8" type="ORF">ACFQ1E_15630</name>
</gene>
<evidence type="ECO:0000259" key="7">
    <source>
        <dbReference type="Pfam" id="PF09335"/>
    </source>
</evidence>
<comment type="subcellular location">
    <subcellularLocation>
        <location evidence="1">Cell membrane</location>
        <topology evidence="1">Multi-pass membrane protein</topology>
    </subcellularLocation>
</comment>
<evidence type="ECO:0000313" key="9">
    <source>
        <dbReference type="Proteomes" id="UP001596977"/>
    </source>
</evidence>
<evidence type="ECO:0000256" key="4">
    <source>
        <dbReference type="ARBA" id="ARBA00022989"/>
    </source>
</evidence>
<feature type="transmembrane region" description="Helical" evidence="6">
    <location>
        <begin position="48"/>
        <end position="67"/>
    </location>
</feature>
<feature type="transmembrane region" description="Helical" evidence="6">
    <location>
        <begin position="170"/>
        <end position="188"/>
    </location>
</feature>
<accession>A0ABW3H8Z2</accession>
<sequence length="199" mass="22721">MVNWLDWIEWGYWGIFLLMVLENVIPPIPSEVIMGLGGIAVARGKMDFAMLVAAGTAGTVVGNLFWWEAGRRLGYRRLKPAVDRWGRWLTIEWDNIERLKAYFDRWGGLTVFLFRFLPLGRTMISVPAGLMHMPFWRFTLFTTAGSLVWNVMLAGVGLGLGTLIQDVERWVTPVALAGAAAMLLLYVWRLLTWRPRHRA</sequence>
<reference evidence="9" key="1">
    <citation type="journal article" date="2019" name="Int. J. Syst. Evol. Microbiol.">
        <title>The Global Catalogue of Microorganisms (GCM) 10K type strain sequencing project: providing services to taxonomists for standard genome sequencing and annotation.</title>
        <authorList>
            <consortium name="The Broad Institute Genomics Platform"/>
            <consortium name="The Broad Institute Genome Sequencing Center for Infectious Disease"/>
            <person name="Wu L."/>
            <person name="Ma J."/>
        </authorList>
    </citation>
    <scope>NUCLEOTIDE SEQUENCE [LARGE SCALE GENOMIC DNA]</scope>
    <source>
        <strain evidence="9">CCUG 62982</strain>
    </source>
</reference>
<keyword evidence="9" id="KW-1185">Reference proteome</keyword>
<dbReference type="PANTHER" id="PTHR42709:SF6">
    <property type="entry name" value="UNDECAPRENYL PHOSPHATE TRANSPORTER A"/>
    <property type="match status" value="1"/>
</dbReference>
<keyword evidence="5 6" id="KW-0472">Membrane</keyword>
<evidence type="ECO:0000256" key="5">
    <source>
        <dbReference type="ARBA" id="ARBA00023136"/>
    </source>
</evidence>
<dbReference type="PANTHER" id="PTHR42709">
    <property type="entry name" value="ALKALINE PHOSPHATASE LIKE PROTEIN"/>
    <property type="match status" value="1"/>
</dbReference>
<keyword evidence="2" id="KW-1003">Cell membrane</keyword>
<dbReference type="InterPro" id="IPR032816">
    <property type="entry name" value="VTT_dom"/>
</dbReference>
<name>A0ABW3H8Z2_9SPHN</name>
<evidence type="ECO:0000256" key="2">
    <source>
        <dbReference type="ARBA" id="ARBA00022475"/>
    </source>
</evidence>
<evidence type="ECO:0000256" key="1">
    <source>
        <dbReference type="ARBA" id="ARBA00004651"/>
    </source>
</evidence>
<evidence type="ECO:0000256" key="3">
    <source>
        <dbReference type="ARBA" id="ARBA00022692"/>
    </source>
</evidence>
<comment type="caution">
    <text evidence="8">The sequence shown here is derived from an EMBL/GenBank/DDBJ whole genome shotgun (WGS) entry which is preliminary data.</text>
</comment>
<dbReference type="Proteomes" id="UP001596977">
    <property type="component" value="Unassembled WGS sequence"/>
</dbReference>